<proteinExistence type="predicted"/>
<evidence type="ECO:0000256" key="1">
    <source>
        <dbReference type="ARBA" id="ARBA00020581"/>
    </source>
</evidence>
<keyword evidence="7" id="KW-1185">Reference proteome</keyword>
<comment type="caution">
    <text evidence="6">The sequence shown here is derived from an EMBL/GenBank/DDBJ whole genome shotgun (WGS) entry which is preliminary data.</text>
</comment>
<gene>
    <name evidence="6" type="ORF">J8A68_003815</name>
</gene>
<dbReference type="GeneID" id="73470615"/>
<organism evidence="6 7">
    <name type="scientific">[Candida] subhashii</name>
    <dbReference type="NCBI Taxonomy" id="561895"/>
    <lineage>
        <taxon>Eukaryota</taxon>
        <taxon>Fungi</taxon>
        <taxon>Dikarya</taxon>
        <taxon>Ascomycota</taxon>
        <taxon>Saccharomycotina</taxon>
        <taxon>Pichiomycetes</taxon>
        <taxon>Debaryomycetaceae</taxon>
        <taxon>Spathaspora</taxon>
    </lineage>
</organism>
<evidence type="ECO:0000313" key="7">
    <source>
        <dbReference type="Proteomes" id="UP000694255"/>
    </source>
</evidence>
<dbReference type="Proteomes" id="UP000694255">
    <property type="component" value="Unassembled WGS sequence"/>
</dbReference>
<dbReference type="InterPro" id="IPR002661">
    <property type="entry name" value="Ribosome_recyc_fac"/>
</dbReference>
<dbReference type="OrthoDB" id="407355at2759"/>
<dbReference type="AlphaFoldDB" id="A0A8J5QLI4"/>
<dbReference type="PANTHER" id="PTHR20982">
    <property type="entry name" value="RIBOSOME RECYCLING FACTOR"/>
    <property type="match status" value="1"/>
</dbReference>
<dbReference type="RefSeq" id="XP_049262918.1">
    <property type="nucleotide sequence ID" value="XM_049407710.1"/>
</dbReference>
<comment type="function">
    <text evidence="2">Necessary for protein synthesis in mitochondria. Functions as a ribosome recycling factor in mitochondria.</text>
</comment>
<sequence length="261" mass="28977">MFARIALRRLSPSCRILAQPSSKILPSIITSVPTPSPVRSFHSTSPSLAKKSKNKKNQPIEEEEEEVTEDIPVTIDFDAVTSKFEKTLEKFSKSATELKLGKANPKIFDNLPVETADGEVPFNTIAQTSVKGRHFVITLFDPANGKHVINAILASDLNMSGQIDPANKFAIKVPLPSLTTETKKESAKALKEVFEKYKHGKGSDSLASVRTHFRHKFTKHLKKQKLSDAENKLLKELEDLHKKYGDKLADAFKSAETAILK</sequence>
<evidence type="ECO:0000256" key="2">
    <source>
        <dbReference type="ARBA" id="ARBA00024909"/>
    </source>
</evidence>
<dbReference type="InterPro" id="IPR023584">
    <property type="entry name" value="Ribosome_recyc_fac_dom"/>
</dbReference>
<reference evidence="6 7" key="1">
    <citation type="journal article" date="2021" name="DNA Res.">
        <title>Genome analysis of Candida subhashii reveals its hybrid nature and dual mitochondrial genome conformations.</title>
        <authorList>
            <person name="Mixao V."/>
            <person name="Hegedusova E."/>
            <person name="Saus E."/>
            <person name="Pryszcz L.P."/>
            <person name="Cillingova A."/>
            <person name="Nosek J."/>
            <person name="Gabaldon T."/>
        </authorList>
    </citation>
    <scope>NUCLEOTIDE SEQUENCE [LARGE SCALE GENOMIC DNA]</scope>
    <source>
        <strain evidence="6 7">CBS 10753</strain>
    </source>
</reference>
<accession>A0A8J5QLI4</accession>
<dbReference type="GO" id="GO:0043023">
    <property type="term" value="F:ribosomal large subunit binding"/>
    <property type="evidence" value="ECO:0007669"/>
    <property type="project" value="TreeGrafter"/>
</dbReference>
<evidence type="ECO:0000256" key="4">
    <source>
        <dbReference type="SAM" id="MobiDB-lite"/>
    </source>
</evidence>
<dbReference type="EMBL" id="JAGSYN010000165">
    <property type="protein sequence ID" value="KAG7662685.1"/>
    <property type="molecule type" value="Genomic_DNA"/>
</dbReference>
<dbReference type="GO" id="GO:0005739">
    <property type="term" value="C:mitochondrion"/>
    <property type="evidence" value="ECO:0007669"/>
    <property type="project" value="TreeGrafter"/>
</dbReference>
<dbReference type="Pfam" id="PF01765">
    <property type="entry name" value="RRF"/>
    <property type="match status" value="1"/>
</dbReference>
<dbReference type="GO" id="GO:0006412">
    <property type="term" value="P:translation"/>
    <property type="evidence" value="ECO:0007669"/>
    <property type="project" value="InterPro"/>
</dbReference>
<evidence type="ECO:0000256" key="3">
    <source>
        <dbReference type="ARBA" id="ARBA00033107"/>
    </source>
</evidence>
<name>A0A8J5QLI4_9ASCO</name>
<evidence type="ECO:0000313" key="6">
    <source>
        <dbReference type="EMBL" id="KAG7662685.1"/>
    </source>
</evidence>
<feature type="domain" description="Ribosome recycling factor" evidence="5">
    <location>
        <begin position="92"/>
        <end position="260"/>
    </location>
</feature>
<protein>
    <recommendedName>
        <fullName evidence="1">Ribosome-recycling factor, mitochondrial</fullName>
    </recommendedName>
    <alternativeName>
        <fullName evidence="3">Ribosome-releasing factor, mitochondrial</fullName>
    </alternativeName>
</protein>
<dbReference type="PANTHER" id="PTHR20982:SF3">
    <property type="entry name" value="MITOCHONDRIAL RIBOSOME RECYCLING FACTOR PSEUDO 1"/>
    <property type="match status" value="1"/>
</dbReference>
<evidence type="ECO:0000259" key="5">
    <source>
        <dbReference type="Pfam" id="PF01765"/>
    </source>
</evidence>
<feature type="region of interest" description="Disordered" evidence="4">
    <location>
        <begin position="35"/>
        <end position="68"/>
    </location>
</feature>